<dbReference type="SUPFAM" id="SSF49764">
    <property type="entry name" value="HSP20-like chaperones"/>
    <property type="match status" value="1"/>
</dbReference>
<keyword evidence="2" id="KW-0346">Stress response</keyword>
<evidence type="ECO:0000259" key="1">
    <source>
        <dbReference type="PROSITE" id="PS01031"/>
    </source>
</evidence>
<accession>A0A3B0YVQ5</accession>
<organism evidence="2">
    <name type="scientific">hydrothermal vent metagenome</name>
    <dbReference type="NCBI Taxonomy" id="652676"/>
    <lineage>
        <taxon>unclassified sequences</taxon>
        <taxon>metagenomes</taxon>
        <taxon>ecological metagenomes</taxon>
    </lineage>
</organism>
<evidence type="ECO:0000313" key="2">
    <source>
        <dbReference type="EMBL" id="VAW78329.1"/>
    </source>
</evidence>
<dbReference type="EMBL" id="UOFK01000150">
    <property type="protein sequence ID" value="VAW78329.1"/>
    <property type="molecule type" value="Genomic_DNA"/>
</dbReference>
<feature type="domain" description="SHSP" evidence="1">
    <location>
        <begin position="37"/>
        <end position="148"/>
    </location>
</feature>
<protein>
    <submittedName>
        <fullName evidence="2">Heat shock protein, Hsp20 family</fullName>
    </submittedName>
</protein>
<dbReference type="InterPro" id="IPR002068">
    <property type="entry name" value="A-crystallin/Hsp20_dom"/>
</dbReference>
<sequence length="148" mass="16792">MSLVRYEPWNLLNQWPGDISRLFDPRTRQLAEDGDPLAASNWTPAADIREEKDSYIIHADVPGVDPEDIEVSMEDGVLSIKGQRQTESVQEQEGYKRVERVRGTFFRRFSMPDTADADAISAKSKHGVLEIVVPKQTKVLPKRIKVKS</sequence>
<reference evidence="2" key="1">
    <citation type="submission" date="2018-06" db="EMBL/GenBank/DDBJ databases">
        <authorList>
            <person name="Zhirakovskaya E."/>
        </authorList>
    </citation>
    <scope>NUCLEOTIDE SEQUENCE</scope>
</reference>
<dbReference type="PROSITE" id="PS01031">
    <property type="entry name" value="SHSP"/>
    <property type="match status" value="1"/>
</dbReference>
<dbReference type="CDD" id="cd06464">
    <property type="entry name" value="ACD_sHsps-like"/>
    <property type="match status" value="1"/>
</dbReference>
<dbReference type="InterPro" id="IPR031107">
    <property type="entry name" value="Small_HSP"/>
</dbReference>
<gene>
    <name evidence="2" type="ORF">MNBD_GAMMA13-1852</name>
</gene>
<dbReference type="InterPro" id="IPR008978">
    <property type="entry name" value="HSP20-like_chaperone"/>
</dbReference>
<dbReference type="PANTHER" id="PTHR11527">
    <property type="entry name" value="HEAT-SHOCK PROTEIN 20 FAMILY MEMBER"/>
    <property type="match status" value="1"/>
</dbReference>
<proteinExistence type="predicted"/>
<dbReference type="Gene3D" id="2.60.40.790">
    <property type="match status" value="1"/>
</dbReference>
<dbReference type="AlphaFoldDB" id="A0A3B0YVQ5"/>
<dbReference type="Pfam" id="PF00011">
    <property type="entry name" value="HSP20"/>
    <property type="match status" value="1"/>
</dbReference>
<name>A0A3B0YVQ5_9ZZZZ</name>